<evidence type="ECO:0000259" key="5">
    <source>
        <dbReference type="PROSITE" id="PS52019"/>
    </source>
</evidence>
<evidence type="ECO:0000256" key="3">
    <source>
        <dbReference type="ARBA" id="ARBA00023268"/>
    </source>
</evidence>
<accession>A0A7D5V294</accession>
<dbReference type="OrthoDB" id="329835at2759"/>
<dbReference type="Pfam" id="PF00698">
    <property type="entry name" value="Acyl_transf_1"/>
    <property type="match status" value="1"/>
</dbReference>
<keyword evidence="3" id="KW-0511">Multifunctional enzyme</keyword>
<dbReference type="Gene3D" id="3.10.129.110">
    <property type="entry name" value="Polyketide synthase dehydratase"/>
    <property type="match status" value="1"/>
</dbReference>
<reference evidence="6 7" key="1">
    <citation type="submission" date="2020-07" db="EMBL/GenBank/DDBJ databases">
        <title>Telomere length de novo assembly of all 7 chromosomes of the fungus, Metarhizium brunneum, using a novel assembly pipeline.</title>
        <authorList>
            <person name="Saud z."/>
            <person name="Kortsinoglou A."/>
            <person name="Kouvelis V.N."/>
            <person name="Butt T.M."/>
        </authorList>
    </citation>
    <scope>NUCLEOTIDE SEQUENCE [LARGE SCALE GENOMIC DNA]</scope>
    <source>
        <strain evidence="6 7">4556</strain>
    </source>
</reference>
<dbReference type="SUPFAM" id="SSF52151">
    <property type="entry name" value="FabD/lysophospholipase-like"/>
    <property type="match status" value="1"/>
</dbReference>
<dbReference type="GeneID" id="26246341"/>
<dbReference type="AlphaFoldDB" id="A0A7D5V294"/>
<dbReference type="KEGG" id="mbrn:26246341"/>
<keyword evidence="1" id="KW-0596">Phosphopantetheine</keyword>
<evidence type="ECO:0000313" key="7">
    <source>
        <dbReference type="Proteomes" id="UP000510686"/>
    </source>
</evidence>
<dbReference type="Pfam" id="PF21089">
    <property type="entry name" value="PKS_DH_N"/>
    <property type="match status" value="1"/>
</dbReference>
<evidence type="ECO:0000313" key="6">
    <source>
        <dbReference type="EMBL" id="QLI72795.1"/>
    </source>
</evidence>
<evidence type="ECO:0000256" key="2">
    <source>
        <dbReference type="ARBA" id="ARBA00022553"/>
    </source>
</evidence>
<dbReference type="InterPro" id="IPR050091">
    <property type="entry name" value="PKS_NRPS_Biosynth_Enz"/>
</dbReference>
<dbReference type="RefSeq" id="XP_014540728.2">
    <property type="nucleotide sequence ID" value="XM_014685242.2"/>
</dbReference>
<dbReference type="EMBL" id="CP058937">
    <property type="protein sequence ID" value="QLI72795.1"/>
    <property type="molecule type" value="Genomic_DNA"/>
</dbReference>
<dbReference type="GO" id="GO:0004312">
    <property type="term" value="F:fatty acid synthase activity"/>
    <property type="evidence" value="ECO:0007669"/>
    <property type="project" value="TreeGrafter"/>
</dbReference>
<dbReference type="Gene3D" id="3.40.366.10">
    <property type="entry name" value="Malonyl-Coenzyme A Acyl Carrier Protein, domain 2"/>
    <property type="match status" value="2"/>
</dbReference>
<dbReference type="InterPro" id="IPR049900">
    <property type="entry name" value="PKS_mFAS_DH"/>
</dbReference>
<evidence type="ECO:0000256" key="4">
    <source>
        <dbReference type="PROSITE-ProRule" id="PRU01363"/>
    </source>
</evidence>
<dbReference type="InterPro" id="IPR049552">
    <property type="entry name" value="PKS_DH_N"/>
</dbReference>
<dbReference type="InterPro" id="IPR042104">
    <property type="entry name" value="PKS_dehydratase_sf"/>
</dbReference>
<dbReference type="PANTHER" id="PTHR43775">
    <property type="entry name" value="FATTY ACID SYNTHASE"/>
    <property type="match status" value="1"/>
</dbReference>
<keyword evidence="2" id="KW-0597">Phosphoprotein</keyword>
<organism evidence="6 7">
    <name type="scientific">Metarhizium brunneum</name>
    <dbReference type="NCBI Taxonomy" id="500148"/>
    <lineage>
        <taxon>Eukaryota</taxon>
        <taxon>Fungi</taxon>
        <taxon>Dikarya</taxon>
        <taxon>Ascomycota</taxon>
        <taxon>Pezizomycotina</taxon>
        <taxon>Sordariomycetes</taxon>
        <taxon>Hypocreomycetidae</taxon>
        <taxon>Hypocreales</taxon>
        <taxon>Clavicipitaceae</taxon>
        <taxon>Metarhizium</taxon>
    </lineage>
</organism>
<dbReference type="InterPro" id="IPR016035">
    <property type="entry name" value="Acyl_Trfase/lysoPLipase"/>
</dbReference>
<gene>
    <name evidence="6" type="primary">DEP5_2</name>
    <name evidence="6" type="ORF">G6M90_00g093600</name>
</gene>
<keyword evidence="7" id="KW-1185">Reference proteome</keyword>
<sequence>MFTFGHSSGEIGAAHFRGKVFSNINTNGAMIAVGLGAEAAQTYLGGYEGRIVLACHNAPVMIIARTVKTGGKAYHSFHMKPAADIYNDLMHEASSHLKNCPRKSIAAFMVSPVTNTALDSARPLDADYRCANLVSPVKFRQAVQTIGSCPVFKYVDLIVVEIRPLSALKGPVKQMCREHKFDKMSCLPTIKRGGNSASQLFNLAGQLFLNNFSLDYERVTAIEETSPPDKIQIGKGKLLVDLPIYQWNYVKELWAEPRRSKEQRAPQNLRHNVLGSHMPGGSKNEPTWRNRLRQIDLPWLKHHSLGGEAVFPAARYFGMATEAVTQMKETSSSPVEIRGYTLHEVITKAALVIPDDTDGIETLQSAAKRPHRLLPAMTQRATRKAWNQALKDVGFDYGPSF</sequence>
<dbReference type="GO" id="GO:0006633">
    <property type="term" value="P:fatty acid biosynthetic process"/>
    <property type="evidence" value="ECO:0007669"/>
    <property type="project" value="TreeGrafter"/>
</dbReference>
<name>A0A7D5V294_9HYPO</name>
<dbReference type="InterPro" id="IPR020807">
    <property type="entry name" value="PKS_DH"/>
</dbReference>
<dbReference type="InterPro" id="IPR001227">
    <property type="entry name" value="Ac_transferase_dom_sf"/>
</dbReference>
<evidence type="ECO:0000256" key="1">
    <source>
        <dbReference type="ARBA" id="ARBA00022450"/>
    </source>
</evidence>
<dbReference type="PANTHER" id="PTHR43775:SF50">
    <property type="entry name" value="HIGHLY REDUCING POLYKETIDE SYNTHASE SRDA"/>
    <property type="match status" value="1"/>
</dbReference>
<dbReference type="PROSITE" id="PS52019">
    <property type="entry name" value="PKS_MFAS_DH"/>
    <property type="match status" value="1"/>
</dbReference>
<dbReference type="SMART" id="SM00827">
    <property type="entry name" value="PKS_AT"/>
    <property type="match status" value="1"/>
</dbReference>
<proteinExistence type="predicted"/>
<dbReference type="Proteomes" id="UP000510686">
    <property type="component" value="Chromosome 6"/>
</dbReference>
<comment type="caution">
    <text evidence="4">Lacks conserved residue(s) required for the propagation of feature annotation.</text>
</comment>
<dbReference type="InterPro" id="IPR014043">
    <property type="entry name" value="Acyl_transferase_dom"/>
</dbReference>
<dbReference type="SMART" id="SM00826">
    <property type="entry name" value="PKS_DH"/>
    <property type="match status" value="1"/>
</dbReference>
<feature type="domain" description="PKS/mFAS DH" evidence="5">
    <location>
        <begin position="271"/>
        <end position="401"/>
    </location>
</feature>
<dbReference type="GO" id="GO:0044550">
    <property type="term" value="P:secondary metabolite biosynthetic process"/>
    <property type="evidence" value="ECO:0007669"/>
    <property type="project" value="TreeGrafter"/>
</dbReference>
<protein>
    <submittedName>
        <fullName evidence="6">Reducing polyketide synthase DEP5</fullName>
    </submittedName>
</protein>